<sequence length="289" mass="30392">MLKKSLVALAAVLGGAAAMPAMAANALKCEPPVVQVAANTDNGVAQYTVQCQGASALTVTPAVSFAGEVFANGTPPYEVKATYSIDVRGAHATKVGQDAREDQVAQGVLHASTVSVAALPSQFAAQTEWDAKSSTISIEEKPGVWRAYVIDHVADAGQSISDAGVASVPVKDGRAVSKLVLGKEFSRFAGKGADQPVVTAQLGLRDGKFEVLVGESRAAAQKAVQDALLKLDKKPKDVTRAWALASIAQFLGLDDEVRYAEQKVAAHNPQLLEEFQLNVQRIKPYALTR</sequence>
<dbReference type="RefSeq" id="WP_060192044.1">
    <property type="nucleotide sequence ID" value="NZ_LPHD01000049.1"/>
</dbReference>
<evidence type="ECO:0000313" key="2">
    <source>
        <dbReference type="EMBL" id="KWA83827.1"/>
    </source>
</evidence>
<proteinExistence type="predicted"/>
<feature type="signal peptide" evidence="1">
    <location>
        <begin position="1"/>
        <end position="23"/>
    </location>
</feature>
<accession>A0A106QCR9</accession>
<dbReference type="Proteomes" id="UP000060630">
    <property type="component" value="Unassembled WGS sequence"/>
</dbReference>
<protein>
    <submittedName>
        <fullName evidence="2">Uncharacterized protein</fullName>
    </submittedName>
</protein>
<reference evidence="2 3" key="1">
    <citation type="submission" date="2015-11" db="EMBL/GenBank/DDBJ databases">
        <title>Expanding the genomic diversity of Burkholderia species for the development of highly accurate diagnostics.</title>
        <authorList>
            <person name="Sahl J."/>
            <person name="Keim P."/>
            <person name="Wagner D."/>
        </authorList>
    </citation>
    <scope>NUCLEOTIDE SEQUENCE [LARGE SCALE GENOMIC DNA]</scope>
    <source>
        <strain evidence="2 3">MSMB2087WGS</strain>
    </source>
</reference>
<feature type="chain" id="PRO_5007126944" evidence="1">
    <location>
        <begin position="24"/>
        <end position="289"/>
    </location>
</feature>
<name>A0A106QCR9_9BURK</name>
<keyword evidence="1" id="KW-0732">Signal</keyword>
<dbReference type="AlphaFoldDB" id="A0A106QCR9"/>
<evidence type="ECO:0000256" key="1">
    <source>
        <dbReference type="SAM" id="SignalP"/>
    </source>
</evidence>
<comment type="caution">
    <text evidence="2">The sequence shown here is derived from an EMBL/GenBank/DDBJ whole genome shotgun (WGS) entry which is preliminary data.</text>
</comment>
<organism evidence="2 3">
    <name type="scientific">Burkholderia ubonensis</name>
    <dbReference type="NCBI Taxonomy" id="101571"/>
    <lineage>
        <taxon>Bacteria</taxon>
        <taxon>Pseudomonadati</taxon>
        <taxon>Pseudomonadota</taxon>
        <taxon>Betaproteobacteria</taxon>
        <taxon>Burkholderiales</taxon>
        <taxon>Burkholderiaceae</taxon>
        <taxon>Burkholderia</taxon>
        <taxon>Burkholderia cepacia complex</taxon>
    </lineage>
</organism>
<evidence type="ECO:0000313" key="3">
    <source>
        <dbReference type="Proteomes" id="UP000060630"/>
    </source>
</evidence>
<dbReference type="EMBL" id="LPHD01000049">
    <property type="protein sequence ID" value="KWA83827.1"/>
    <property type="molecule type" value="Genomic_DNA"/>
</dbReference>
<gene>
    <name evidence="2" type="ORF">WL29_20905</name>
</gene>